<evidence type="ECO:0000256" key="7">
    <source>
        <dbReference type="ARBA" id="ARBA00022692"/>
    </source>
</evidence>
<keyword evidence="8 16" id="KW-0732">Signal</keyword>
<evidence type="ECO:0000256" key="10">
    <source>
        <dbReference type="ARBA" id="ARBA00023136"/>
    </source>
</evidence>
<feature type="region of interest" description="Disordered" evidence="14">
    <location>
        <begin position="82"/>
        <end position="152"/>
    </location>
</feature>
<feature type="compositionally biased region" description="Polar residues" evidence="14">
    <location>
        <begin position="348"/>
        <end position="365"/>
    </location>
</feature>
<evidence type="ECO:0000256" key="2">
    <source>
        <dbReference type="ARBA" id="ARBA00004589"/>
    </source>
</evidence>
<feature type="compositionally biased region" description="Polar residues" evidence="14">
    <location>
        <begin position="289"/>
        <end position="316"/>
    </location>
</feature>
<evidence type="ECO:0000256" key="16">
    <source>
        <dbReference type="SAM" id="SignalP"/>
    </source>
</evidence>
<feature type="region of interest" description="Disordered" evidence="14">
    <location>
        <begin position="289"/>
        <end position="408"/>
    </location>
</feature>
<accession>A0AAD6IUQ6</accession>
<comment type="subcellular location">
    <subcellularLocation>
        <location evidence="2">Membrane</location>
        <topology evidence="2">Lipid-anchor</topology>
        <topology evidence="2">GPI-anchor</topology>
    </subcellularLocation>
    <subcellularLocation>
        <location evidence="1">Membrane</location>
        <topology evidence="1">Single-pass membrane protein</topology>
    </subcellularLocation>
    <subcellularLocation>
        <location evidence="3">Secreted</location>
    </subcellularLocation>
</comment>
<evidence type="ECO:0000256" key="8">
    <source>
        <dbReference type="ARBA" id="ARBA00022729"/>
    </source>
</evidence>
<dbReference type="GO" id="GO:0098552">
    <property type="term" value="C:side of membrane"/>
    <property type="evidence" value="ECO:0007669"/>
    <property type="project" value="UniProtKB-KW"/>
</dbReference>
<evidence type="ECO:0000256" key="3">
    <source>
        <dbReference type="ARBA" id="ARBA00004613"/>
    </source>
</evidence>
<feature type="transmembrane region" description="Helical" evidence="15">
    <location>
        <begin position="161"/>
        <end position="184"/>
    </location>
</feature>
<evidence type="ECO:0000256" key="11">
    <source>
        <dbReference type="ARBA" id="ARBA00023157"/>
    </source>
</evidence>
<feature type="signal peptide" evidence="16">
    <location>
        <begin position="1"/>
        <end position="19"/>
    </location>
</feature>
<dbReference type="InterPro" id="IPR008427">
    <property type="entry name" value="Extracellular_membr_CFEM_dom"/>
</dbReference>
<reference evidence="18" key="1">
    <citation type="submission" date="2023-01" db="EMBL/GenBank/DDBJ databases">
        <title>The chitinases involved in constricting ring structure development in the nematode-trapping fungus Drechslerella dactyloides.</title>
        <authorList>
            <person name="Wang R."/>
            <person name="Zhang L."/>
            <person name="Tang P."/>
            <person name="Li S."/>
            <person name="Liang L."/>
        </authorList>
    </citation>
    <scope>NUCLEOTIDE SEQUENCE</scope>
    <source>
        <strain evidence="18">YMF1.00031</strain>
    </source>
</reference>
<keyword evidence="9 15" id="KW-1133">Transmembrane helix</keyword>
<evidence type="ECO:0000256" key="1">
    <source>
        <dbReference type="ARBA" id="ARBA00004167"/>
    </source>
</evidence>
<feature type="compositionally biased region" description="Basic and acidic residues" evidence="14">
    <location>
        <begin position="376"/>
        <end position="389"/>
    </location>
</feature>
<evidence type="ECO:0000256" key="14">
    <source>
        <dbReference type="SAM" id="MobiDB-lite"/>
    </source>
</evidence>
<keyword evidence="12" id="KW-0449">Lipoprotein</keyword>
<feature type="compositionally biased region" description="Polar residues" evidence="14">
    <location>
        <begin position="393"/>
        <end position="408"/>
    </location>
</feature>
<keyword evidence="13" id="KW-0479">Metal-binding</keyword>
<dbReference type="InterPro" id="IPR051694">
    <property type="entry name" value="Immunoregulatory_rcpt-like"/>
</dbReference>
<evidence type="ECO:0000259" key="17">
    <source>
        <dbReference type="PROSITE" id="PS52012"/>
    </source>
</evidence>
<evidence type="ECO:0000256" key="9">
    <source>
        <dbReference type="ARBA" id="ARBA00022989"/>
    </source>
</evidence>
<comment type="similarity">
    <text evidence="4">Belongs to the RBT5 family.</text>
</comment>
<feature type="disulfide bond" evidence="13">
    <location>
        <begin position="33"/>
        <end position="40"/>
    </location>
</feature>
<evidence type="ECO:0000256" key="13">
    <source>
        <dbReference type="PROSITE-ProRule" id="PRU01356"/>
    </source>
</evidence>
<feature type="chain" id="PRO_5042268174" description="CFEM domain-containing protein" evidence="16">
    <location>
        <begin position="20"/>
        <end position="408"/>
    </location>
</feature>
<feature type="domain" description="CFEM" evidence="17">
    <location>
        <begin position="1"/>
        <end position="107"/>
    </location>
</feature>
<feature type="binding site" description="axial binding residue" evidence="13">
    <location>
        <position position="37"/>
    </location>
    <ligand>
        <name>heme</name>
        <dbReference type="ChEBI" id="CHEBI:30413"/>
    </ligand>
    <ligandPart>
        <name>Fe</name>
        <dbReference type="ChEBI" id="CHEBI:18248"/>
    </ligandPart>
</feature>
<evidence type="ECO:0000313" key="18">
    <source>
        <dbReference type="EMBL" id="KAJ6259040.1"/>
    </source>
</evidence>
<comment type="caution">
    <text evidence="18">The sequence shown here is derived from an EMBL/GenBank/DDBJ whole genome shotgun (WGS) entry which is preliminary data.</text>
</comment>
<keyword evidence="11 13" id="KW-1015">Disulfide bond</keyword>
<organism evidence="18 19">
    <name type="scientific">Drechslerella dactyloides</name>
    <name type="common">Nematode-trapping fungus</name>
    <name type="synonym">Arthrobotrys dactyloides</name>
    <dbReference type="NCBI Taxonomy" id="74499"/>
    <lineage>
        <taxon>Eukaryota</taxon>
        <taxon>Fungi</taxon>
        <taxon>Dikarya</taxon>
        <taxon>Ascomycota</taxon>
        <taxon>Pezizomycotina</taxon>
        <taxon>Orbiliomycetes</taxon>
        <taxon>Orbiliales</taxon>
        <taxon>Orbiliaceae</taxon>
        <taxon>Drechslerella</taxon>
    </lineage>
</organism>
<dbReference type="AlphaFoldDB" id="A0AAD6IUQ6"/>
<evidence type="ECO:0000256" key="12">
    <source>
        <dbReference type="ARBA" id="ARBA00023288"/>
    </source>
</evidence>
<keyword evidence="13" id="KW-0349">Heme</keyword>
<evidence type="ECO:0000313" key="19">
    <source>
        <dbReference type="Proteomes" id="UP001221413"/>
    </source>
</evidence>
<protein>
    <recommendedName>
        <fullName evidence="17">CFEM domain-containing protein</fullName>
    </recommendedName>
</protein>
<evidence type="ECO:0000256" key="15">
    <source>
        <dbReference type="SAM" id="Phobius"/>
    </source>
</evidence>
<dbReference type="Proteomes" id="UP001221413">
    <property type="component" value="Unassembled WGS sequence"/>
</dbReference>
<keyword evidence="19" id="KW-1185">Reference proteome</keyword>
<comment type="caution">
    <text evidence="13">Lacks conserved residue(s) required for the propagation of feature annotation.</text>
</comment>
<dbReference type="PROSITE" id="PS52012">
    <property type="entry name" value="CFEM"/>
    <property type="match status" value="1"/>
</dbReference>
<sequence length="408" mass="43513">MRLFTVFALALTAIQGASAVCNCPVIAAQASNCNPSDSACLCAATSYLTALISCSKFRKGEDCSDQDLADATDAYNSLCGSLSTTSSEATSTSTSPSDSTSTSDSSTSIDSDISTDSPARATPSSQTSTSSSSRMNATADTGAASKSGGGGNQPVLTKAQIGGIAGGGAGLIILVILLTVFLTYRKYKKLDEKKEAQRDVEAEKFVEGGRRMRAASMQLVSDRLYSTQRPLSYALGEYDSSAYEAHEGHHHPERRDTPDSTPPDSIHGNYFNRFSGSHVEDSAQAFINNNPQRSSQYGPPSSYTNQSNRRSLSVTVPSPDRPGPHPLPVASLSYEDYRNPHTDINPGDEQSSLMSSPHRSVSAPQRINRKPVASPVDERLSSESSRQGEESEPYSNPSTQYLNQPGHR</sequence>
<keyword evidence="13" id="KW-0408">Iron</keyword>
<dbReference type="GO" id="GO:0071944">
    <property type="term" value="C:cell periphery"/>
    <property type="evidence" value="ECO:0007669"/>
    <property type="project" value="UniProtKB-ARBA"/>
</dbReference>
<evidence type="ECO:0000256" key="5">
    <source>
        <dbReference type="ARBA" id="ARBA00022525"/>
    </source>
</evidence>
<evidence type="ECO:0000256" key="6">
    <source>
        <dbReference type="ARBA" id="ARBA00022622"/>
    </source>
</evidence>
<keyword evidence="10 15" id="KW-0472">Membrane</keyword>
<feature type="compositionally biased region" description="Low complexity" evidence="14">
    <location>
        <begin position="82"/>
        <end position="134"/>
    </location>
</feature>
<feature type="region of interest" description="Disordered" evidence="14">
    <location>
        <begin position="244"/>
        <end position="274"/>
    </location>
</feature>
<keyword evidence="6" id="KW-0325">Glycoprotein</keyword>
<proteinExistence type="inferred from homology"/>
<dbReference type="PANTHER" id="PTHR15549">
    <property type="entry name" value="PAIRED IMMUNOGLOBULIN-LIKE TYPE 2 RECEPTOR"/>
    <property type="match status" value="1"/>
</dbReference>
<dbReference type="GO" id="GO:0005576">
    <property type="term" value="C:extracellular region"/>
    <property type="evidence" value="ECO:0007669"/>
    <property type="project" value="UniProtKB-SubCell"/>
</dbReference>
<gene>
    <name evidence="18" type="ORF">Dda_5936</name>
</gene>
<dbReference type="EMBL" id="JAQGDS010000007">
    <property type="protein sequence ID" value="KAJ6259040.1"/>
    <property type="molecule type" value="Genomic_DNA"/>
</dbReference>
<name>A0AAD6IUQ6_DREDA</name>
<keyword evidence="6" id="KW-0336">GPI-anchor</keyword>
<evidence type="ECO:0000256" key="4">
    <source>
        <dbReference type="ARBA" id="ARBA00010031"/>
    </source>
</evidence>
<dbReference type="GO" id="GO:0046872">
    <property type="term" value="F:metal ion binding"/>
    <property type="evidence" value="ECO:0007669"/>
    <property type="project" value="UniProtKB-UniRule"/>
</dbReference>
<keyword evidence="7 15" id="KW-0812">Transmembrane</keyword>
<keyword evidence="5" id="KW-0964">Secreted</keyword>